<protein>
    <submittedName>
        <fullName evidence="7">HTH psq-type domain-containing protein</fullName>
    </submittedName>
</protein>
<keyword evidence="4" id="KW-1015">Disulfide bond</keyword>
<evidence type="ECO:0000256" key="3">
    <source>
        <dbReference type="ARBA" id="ARBA00022702"/>
    </source>
</evidence>
<organism evidence="6 7">
    <name type="scientific">Ascaris lumbricoides</name>
    <name type="common">Giant roundworm</name>
    <dbReference type="NCBI Taxonomy" id="6252"/>
    <lineage>
        <taxon>Eukaryota</taxon>
        <taxon>Metazoa</taxon>
        <taxon>Ecdysozoa</taxon>
        <taxon>Nematoda</taxon>
        <taxon>Chromadorea</taxon>
        <taxon>Rhabditida</taxon>
        <taxon>Spirurina</taxon>
        <taxon>Ascaridomorpha</taxon>
        <taxon>Ascaridoidea</taxon>
        <taxon>Ascarididae</taxon>
        <taxon>Ascaris</taxon>
    </lineage>
</organism>
<accession>A0A9J2P7N9</accession>
<proteinExistence type="inferred from homology"/>
<dbReference type="GO" id="GO:0005615">
    <property type="term" value="C:extracellular space"/>
    <property type="evidence" value="ECO:0007669"/>
    <property type="project" value="TreeGrafter"/>
</dbReference>
<dbReference type="Proteomes" id="UP000036681">
    <property type="component" value="Unplaced"/>
</dbReference>
<comment type="similarity">
    <text evidence="1">Belongs to the stanniocalcin family.</text>
</comment>
<dbReference type="InterPro" id="IPR004978">
    <property type="entry name" value="Stanniocalcin"/>
</dbReference>
<keyword evidence="3" id="KW-0372">Hormone</keyword>
<reference evidence="7" key="1">
    <citation type="submission" date="2023-03" db="UniProtKB">
        <authorList>
            <consortium name="WormBaseParasite"/>
        </authorList>
    </citation>
    <scope>IDENTIFICATION</scope>
</reference>
<dbReference type="AlphaFoldDB" id="A0A9J2P7N9"/>
<dbReference type="GO" id="GO:0006874">
    <property type="term" value="P:intracellular calcium ion homeostasis"/>
    <property type="evidence" value="ECO:0007669"/>
    <property type="project" value="TreeGrafter"/>
</dbReference>
<comment type="subunit">
    <text evidence="2">Homodimer; disulfide-linked.</text>
</comment>
<dbReference type="GO" id="GO:0005179">
    <property type="term" value="F:hormone activity"/>
    <property type="evidence" value="ECO:0007669"/>
    <property type="project" value="UniProtKB-KW"/>
</dbReference>
<evidence type="ECO:0000313" key="6">
    <source>
        <dbReference type="Proteomes" id="UP000036681"/>
    </source>
</evidence>
<evidence type="ECO:0000313" key="7">
    <source>
        <dbReference type="WBParaSite" id="ALUE_0000588201-mRNA-1"/>
    </source>
</evidence>
<dbReference type="PANTHER" id="PTHR11245">
    <property type="entry name" value="STANNIOCALCIN"/>
    <property type="match status" value="1"/>
</dbReference>
<keyword evidence="6" id="KW-1185">Reference proteome</keyword>
<sequence length="636" mass="69151">MIVLKVLAENVSTAEAAKRCGISASTIQPYVTKARSCLEQSAVALTRVKKPEALVKDRNGLPTEVASDEEVKSVVEKLLSSCSARNTRREKLLSAVSSAVSGRLTIKDACQLEGLPASTVHPYVSKARHMLGARCPEPKVMNSPQAVVAHGSGSPVVGDVRIMTVKDEDADNFQAAGSSGKIVTRLVMNRTRPEMSAEIDKILHQRGYKGVGRNLREALLGALFDQIDASKLCSQHHVAMTTLTNYLKVIKKKVKIKVGDSSKEVYEGSIRRSSQLLPNSAIVSESAEQISGETIEGKIEEKPACQGRVNSSGVTPVHKRGRTQRVNSGDAATEGPGAGISRLPSSVGAMDLHGEGALACKQRRIKLLISYLVYRQYQRSANEQQLLCDSLEHVLLDGLLVEEANEGLSECVLRAYVKRCKEVNRCIMSEFPVFKAEIREIAKKLSVVPPEKQCKSLTSIRTDGPGTNQMAEDHLVTIAWLNNILSGQVGASMNSYIRKLELANFPICIDLIIGLAEYTLLMLNGTYKVPQQLWKEWAQTYCKDHGSSIVVKIRLIDTGHWSNLIIRVIFLIKSKDYWEGWQIIVPRSGCSSALATSAVESCGGDAVLDAATTALPQICSCKAHCGVTLLSVCVCL</sequence>
<evidence type="ECO:0000256" key="1">
    <source>
        <dbReference type="ARBA" id="ARBA00008693"/>
    </source>
</evidence>
<name>A0A9J2P7N9_ASCLU</name>
<evidence type="ECO:0000256" key="5">
    <source>
        <dbReference type="SAM" id="MobiDB-lite"/>
    </source>
</evidence>
<evidence type="ECO:0000256" key="2">
    <source>
        <dbReference type="ARBA" id="ARBA00011748"/>
    </source>
</evidence>
<feature type="region of interest" description="Disordered" evidence="5">
    <location>
        <begin position="306"/>
        <end position="339"/>
    </location>
</feature>
<dbReference type="WBParaSite" id="ALUE_0000588201-mRNA-1">
    <property type="protein sequence ID" value="ALUE_0000588201-mRNA-1"/>
    <property type="gene ID" value="ALUE_0000588201"/>
</dbReference>
<dbReference type="PANTHER" id="PTHR11245:SF6">
    <property type="entry name" value="DUF19 DOMAIN-CONTAINING PROTEIN"/>
    <property type="match status" value="1"/>
</dbReference>
<evidence type="ECO:0000256" key="4">
    <source>
        <dbReference type="ARBA" id="ARBA00023157"/>
    </source>
</evidence>